<dbReference type="EMBL" id="JBHTMN010000004">
    <property type="protein sequence ID" value="MFD1382571.1"/>
    <property type="molecule type" value="Genomic_DNA"/>
</dbReference>
<reference evidence="3" key="1">
    <citation type="journal article" date="2019" name="Int. J. Syst. Evol. Microbiol.">
        <title>The Global Catalogue of Microorganisms (GCM) 10K type strain sequencing project: providing services to taxonomists for standard genome sequencing and annotation.</title>
        <authorList>
            <consortium name="The Broad Institute Genomics Platform"/>
            <consortium name="The Broad Institute Genome Sequencing Center for Infectious Disease"/>
            <person name="Wu L."/>
            <person name="Ma J."/>
        </authorList>
    </citation>
    <scope>NUCLEOTIDE SEQUENCE [LARGE SCALE GENOMIC DNA]</scope>
    <source>
        <strain evidence="3">JCM 30774</strain>
    </source>
</reference>
<dbReference type="Proteomes" id="UP001597059">
    <property type="component" value="Unassembled WGS sequence"/>
</dbReference>
<dbReference type="RefSeq" id="WP_377365675.1">
    <property type="nucleotide sequence ID" value="NZ_JBHTMN010000004.1"/>
</dbReference>
<protein>
    <submittedName>
        <fullName evidence="2">ABC transporter substrate-binding protein</fullName>
    </submittedName>
</protein>
<accession>A0ABW4AZY4</accession>
<evidence type="ECO:0000256" key="1">
    <source>
        <dbReference type="ARBA" id="ARBA00022729"/>
    </source>
</evidence>
<gene>
    <name evidence="2" type="ORF">ACFQ45_04295</name>
</gene>
<dbReference type="Gene3D" id="3.40.190.10">
    <property type="entry name" value="Periplasmic binding protein-like II"/>
    <property type="match status" value="2"/>
</dbReference>
<keyword evidence="1" id="KW-0732">Signal</keyword>
<dbReference type="PANTHER" id="PTHR30006">
    <property type="entry name" value="THIAMINE-BINDING PERIPLASMIC PROTEIN-RELATED"/>
    <property type="match status" value="1"/>
</dbReference>
<name>A0ABW4AZY4_9GAMM</name>
<organism evidence="2 3">
    <name type="scientific">Rhodanobacter aciditrophus</name>
    <dbReference type="NCBI Taxonomy" id="1623218"/>
    <lineage>
        <taxon>Bacteria</taxon>
        <taxon>Pseudomonadati</taxon>
        <taxon>Pseudomonadota</taxon>
        <taxon>Gammaproteobacteria</taxon>
        <taxon>Lysobacterales</taxon>
        <taxon>Rhodanobacteraceae</taxon>
        <taxon>Rhodanobacter</taxon>
    </lineage>
</organism>
<sequence>MMRRCIALIGLLFASLSYGALPVWFGSPNAQRVLYINSTLDMSSFRPILERFVERNPDVRIGYVDINTLELYYSTVADSAKPTASLILSSAMDLQLKLVNDGFTRSYQSEEVGRLPNRAKWRDEVFAFSYEPVVMMVNKNAFMGVDIPQDRQGLLSYIRQNDEQVSGRMGTYDIRTSGVGYLLASQDARQADATWGRMLEAFGSHGVRTYCCSSSIIDDVASGELVVGYNLLGSYAAQRAAEDPNLEMIIPKDYTLMLMRTAVIPKNAVNVQDAGRFLDFLLSDEGQALMTSEELLYPIRPSQNASQFALPLGPTRTIRTVDLDQQLLVGRDLVKQRRFIRSWELALELSSGD</sequence>
<comment type="caution">
    <text evidence="2">The sequence shown here is derived from an EMBL/GenBank/DDBJ whole genome shotgun (WGS) entry which is preliminary data.</text>
</comment>
<proteinExistence type="predicted"/>
<evidence type="ECO:0000313" key="3">
    <source>
        <dbReference type="Proteomes" id="UP001597059"/>
    </source>
</evidence>
<keyword evidence="3" id="KW-1185">Reference proteome</keyword>
<dbReference type="PANTHER" id="PTHR30006:SF25">
    <property type="entry name" value="PHOSPHOGLYCERATE TRANSPORT REGULATORY PROTEIN PGTC"/>
    <property type="match status" value="1"/>
</dbReference>
<dbReference type="Pfam" id="PF13343">
    <property type="entry name" value="SBP_bac_6"/>
    <property type="match status" value="1"/>
</dbReference>
<evidence type="ECO:0000313" key="2">
    <source>
        <dbReference type="EMBL" id="MFD1382571.1"/>
    </source>
</evidence>
<dbReference type="SUPFAM" id="SSF53850">
    <property type="entry name" value="Periplasmic binding protein-like II"/>
    <property type="match status" value="1"/>
</dbReference>